<keyword evidence="3 6" id="KW-0812">Transmembrane</keyword>
<sequence length="184" mass="20455">MEILLNSFVLVAIAEMGDKTQLLALVLAAKYKKPWHIIAGIFVATLLNHGLAAWAGEWISKLVPMQYLTWLLAFTFFAFAIWILIPDKDESNEGSMRWGAFWTTTVLFFFAEIGDKTQLATVALAAQYNNLLLVTMGTTLGMLFSNGLAVVFGEKLTSRIPMKWIHYVTSLIYVLFGVGILVSG</sequence>
<keyword evidence="4 6" id="KW-1133">Transmembrane helix</keyword>
<organism evidence="7 8">
    <name type="scientific">Bdellovibrio bacteriovorus</name>
    <dbReference type="NCBI Taxonomy" id="959"/>
    <lineage>
        <taxon>Bacteria</taxon>
        <taxon>Pseudomonadati</taxon>
        <taxon>Bdellovibrionota</taxon>
        <taxon>Bdellovibrionia</taxon>
        <taxon>Bdellovibrionales</taxon>
        <taxon>Pseudobdellovibrionaceae</taxon>
        <taxon>Bdellovibrio</taxon>
    </lineage>
</organism>
<dbReference type="InterPro" id="IPR001727">
    <property type="entry name" value="GDT1-like"/>
</dbReference>
<comment type="caution">
    <text evidence="7">The sequence shown here is derived from an EMBL/GenBank/DDBJ whole genome shotgun (WGS) entry which is preliminary data.</text>
</comment>
<comment type="subcellular location">
    <subcellularLocation>
        <location evidence="1 6">Membrane</location>
        <topology evidence="1 6">Multi-pass membrane protein</topology>
    </subcellularLocation>
</comment>
<dbReference type="PANTHER" id="PTHR12608:SF1">
    <property type="entry name" value="TRANSMEMBRANE PROTEIN 165"/>
    <property type="match status" value="1"/>
</dbReference>
<evidence type="ECO:0000256" key="6">
    <source>
        <dbReference type="RuleBase" id="RU365102"/>
    </source>
</evidence>
<accession>A0A150WSV3</accession>
<dbReference type="AlphaFoldDB" id="A0A150WSV3"/>
<feature type="transmembrane region" description="Helical" evidence="6">
    <location>
        <begin position="67"/>
        <end position="85"/>
    </location>
</feature>
<keyword evidence="8" id="KW-1185">Reference proteome</keyword>
<dbReference type="GO" id="GO:0016020">
    <property type="term" value="C:membrane"/>
    <property type="evidence" value="ECO:0007669"/>
    <property type="project" value="UniProtKB-SubCell"/>
</dbReference>
<feature type="transmembrane region" description="Helical" evidence="6">
    <location>
        <begin position="34"/>
        <end position="55"/>
    </location>
</feature>
<keyword evidence="5 6" id="KW-0472">Membrane</keyword>
<comment type="caution">
    <text evidence="6">Lacks conserved residue(s) required for the propagation of feature annotation.</text>
</comment>
<evidence type="ECO:0000256" key="5">
    <source>
        <dbReference type="ARBA" id="ARBA00023136"/>
    </source>
</evidence>
<feature type="transmembrane region" description="Helical" evidence="6">
    <location>
        <begin position="164"/>
        <end position="182"/>
    </location>
</feature>
<dbReference type="PANTHER" id="PTHR12608">
    <property type="entry name" value="TRANSMEMBRANE PROTEIN HTP-1 RELATED"/>
    <property type="match status" value="1"/>
</dbReference>
<evidence type="ECO:0000256" key="4">
    <source>
        <dbReference type="ARBA" id="ARBA00022989"/>
    </source>
</evidence>
<proteinExistence type="inferred from homology"/>
<comment type="similarity">
    <text evidence="2 6">Belongs to the GDT1 family.</text>
</comment>
<gene>
    <name evidence="7" type="ORF">AZI86_03150</name>
</gene>
<evidence type="ECO:0000256" key="1">
    <source>
        <dbReference type="ARBA" id="ARBA00004141"/>
    </source>
</evidence>
<dbReference type="EMBL" id="LUKE01000001">
    <property type="protein sequence ID" value="KYG67447.1"/>
    <property type="molecule type" value="Genomic_DNA"/>
</dbReference>
<evidence type="ECO:0000256" key="2">
    <source>
        <dbReference type="ARBA" id="ARBA00009190"/>
    </source>
</evidence>
<evidence type="ECO:0000313" key="8">
    <source>
        <dbReference type="Proteomes" id="UP000075320"/>
    </source>
</evidence>
<dbReference type="Pfam" id="PF01169">
    <property type="entry name" value="GDT1"/>
    <property type="match status" value="2"/>
</dbReference>
<dbReference type="RefSeq" id="WP_061835032.1">
    <property type="nucleotide sequence ID" value="NZ_LUKE01000001.1"/>
</dbReference>
<dbReference type="GO" id="GO:0046873">
    <property type="term" value="F:metal ion transmembrane transporter activity"/>
    <property type="evidence" value="ECO:0007669"/>
    <property type="project" value="InterPro"/>
</dbReference>
<evidence type="ECO:0000256" key="3">
    <source>
        <dbReference type="ARBA" id="ARBA00022692"/>
    </source>
</evidence>
<name>A0A150WSV3_BDEBC</name>
<dbReference type="Proteomes" id="UP000075320">
    <property type="component" value="Unassembled WGS sequence"/>
</dbReference>
<protein>
    <recommendedName>
        <fullName evidence="6">GDT1 family protein</fullName>
    </recommendedName>
</protein>
<dbReference type="OrthoDB" id="5297151at2"/>
<feature type="transmembrane region" description="Helical" evidence="6">
    <location>
        <begin position="131"/>
        <end position="152"/>
    </location>
</feature>
<reference evidence="7 8" key="1">
    <citation type="submission" date="2016-03" db="EMBL/GenBank/DDBJ databases">
        <authorList>
            <person name="Ploux O."/>
        </authorList>
    </citation>
    <scope>NUCLEOTIDE SEQUENCE [LARGE SCALE GENOMIC DNA]</scope>
    <source>
        <strain evidence="7 8">R0</strain>
    </source>
</reference>
<evidence type="ECO:0000313" key="7">
    <source>
        <dbReference type="EMBL" id="KYG67447.1"/>
    </source>
</evidence>